<keyword evidence="1" id="KW-0175">Coiled coil</keyword>
<comment type="caution">
    <text evidence="3">The sequence shown here is derived from an EMBL/GenBank/DDBJ whole genome shotgun (WGS) entry which is preliminary data.</text>
</comment>
<accession>A0A4R3KG42</accession>
<evidence type="ECO:0000313" key="3">
    <source>
        <dbReference type="EMBL" id="TCS82063.1"/>
    </source>
</evidence>
<gene>
    <name evidence="3" type="ORF">EDC37_101236</name>
</gene>
<name>A0A4R3KG42_9FIRM</name>
<feature type="region of interest" description="Disordered" evidence="2">
    <location>
        <begin position="369"/>
        <end position="391"/>
    </location>
</feature>
<dbReference type="Proteomes" id="UP000295188">
    <property type="component" value="Unassembled WGS sequence"/>
</dbReference>
<dbReference type="EMBL" id="SMAA01000001">
    <property type="protein sequence ID" value="TCS82063.1"/>
    <property type="molecule type" value="Genomic_DNA"/>
</dbReference>
<reference evidence="3 4" key="1">
    <citation type="submission" date="2019-03" db="EMBL/GenBank/DDBJ databases">
        <title>Genomic Encyclopedia of Type Strains, Phase IV (KMG-IV): sequencing the most valuable type-strain genomes for metagenomic binning, comparative biology and taxonomic classification.</title>
        <authorList>
            <person name="Goeker M."/>
        </authorList>
    </citation>
    <scope>NUCLEOTIDE SEQUENCE [LARGE SCALE GENOMIC DNA]</scope>
    <source>
        <strain evidence="3 4">DSM 20467</strain>
    </source>
</reference>
<dbReference type="OrthoDB" id="1660728at2"/>
<evidence type="ECO:0000313" key="4">
    <source>
        <dbReference type="Proteomes" id="UP000295188"/>
    </source>
</evidence>
<feature type="coiled-coil region" evidence="1">
    <location>
        <begin position="391"/>
        <end position="442"/>
    </location>
</feature>
<proteinExistence type="predicted"/>
<protein>
    <submittedName>
        <fullName evidence="3">Uncharacterized protein</fullName>
    </submittedName>
</protein>
<sequence>MSMMIKNSMISKNRTVSIQNKNTQSTALDTSMNTLAYRVDVNIQNRLEKLLKNPNFSKNIEKGINNIDISKITLDNIPENNISYTMHAIMESGDAIAGRSFYDGRTLDPIKLKPEAEKTLAKYYNAAANIQKGGKEVFKEYNLEYAAIAAFSNNKVSDERAQATINAGNYSDEAYQKIKNMADELQNKAGVFVTIDSKNTTVDFSQADVENYYQNLTEHTDFTLRATNFSYNNTLVTLGGKDLTFMSDHKEAESIWINLVQGDYNSDDEVINALQENGYSQVAEDFKTQLCINGTISSYYKDNGELWDVTVGYQPGEGGTIYPQIRKTLFGSDDISFKYSKGDLNNAYKNAATEYENLQKYPMDRDFSTITVNSNDNKTDDKKSDPSSNQISALRKRLSALTKQLHELKSNGLNRAAKAEIINTLEKSIQTIQQQIDNILENKMKNTLQ</sequence>
<dbReference type="AlphaFoldDB" id="A0A4R3KG42"/>
<evidence type="ECO:0000256" key="2">
    <source>
        <dbReference type="SAM" id="MobiDB-lite"/>
    </source>
</evidence>
<organism evidence="3 4">
    <name type="scientific">Pectinatus cerevisiiphilus</name>
    <dbReference type="NCBI Taxonomy" id="86956"/>
    <lineage>
        <taxon>Bacteria</taxon>
        <taxon>Bacillati</taxon>
        <taxon>Bacillota</taxon>
        <taxon>Negativicutes</taxon>
        <taxon>Selenomonadales</taxon>
        <taxon>Selenomonadaceae</taxon>
        <taxon>Pectinatus</taxon>
    </lineage>
</organism>
<keyword evidence="4" id="KW-1185">Reference proteome</keyword>
<evidence type="ECO:0000256" key="1">
    <source>
        <dbReference type="SAM" id="Coils"/>
    </source>
</evidence>
<dbReference type="RefSeq" id="WP_132547042.1">
    <property type="nucleotide sequence ID" value="NZ_SMAA01000001.1"/>
</dbReference>